<evidence type="ECO:0000313" key="3">
    <source>
        <dbReference type="EMBL" id="ABJ15585.1"/>
    </source>
</evidence>
<protein>
    <submittedName>
        <fullName evidence="3">Putative tail fiber assembly protein</fullName>
    </submittedName>
</protein>
<organism evidence="3 4">
    <name type="scientific">Pseudomonas aeruginosa (strain UCBPP-PA14)</name>
    <dbReference type="NCBI Taxonomy" id="208963"/>
    <lineage>
        <taxon>Bacteria</taxon>
        <taxon>Pseudomonadati</taxon>
        <taxon>Pseudomonadota</taxon>
        <taxon>Gammaproteobacteria</taxon>
        <taxon>Pseudomonadales</taxon>
        <taxon>Pseudomonadaceae</taxon>
        <taxon>Pseudomonas</taxon>
    </lineage>
</organism>
<dbReference type="AlphaFoldDB" id="A0A0H2ZLV4"/>
<dbReference type="RefSeq" id="WP_003137388.1">
    <property type="nucleotide sequence ID" value="NC_008463.1"/>
</dbReference>
<dbReference type="EMBL" id="CP000438">
    <property type="protein sequence ID" value="ABJ15585.1"/>
    <property type="molecule type" value="Genomic_DNA"/>
</dbReference>
<evidence type="ECO:0000256" key="1">
    <source>
        <dbReference type="SAM" id="MobiDB-lite"/>
    </source>
</evidence>
<evidence type="ECO:0000313" key="4">
    <source>
        <dbReference type="Proteomes" id="UP000000653"/>
    </source>
</evidence>
<dbReference type="BioCyc" id="PAER208963:G1G74-666-MONOMER"/>
<dbReference type="InterPro" id="IPR031893">
    <property type="entry name" value="Phage_tail_APC"/>
</dbReference>
<sequence length="152" mass="17547">MKGEYYFSPSQVAFYPASLREVYEYAGCWPVDGEWVSAELHEQLMNEQAAGRAISSDVKGNPVAIERPPLSRQQRSAHERRWRDSQLLATDGLVVRHRDQLETGKETTLLPVQYHELMSYRASLRDWPEEPLFPDSGGRPSVPDWLRRYVTP</sequence>
<dbReference type="Proteomes" id="UP000000653">
    <property type="component" value="Chromosome"/>
</dbReference>
<dbReference type="Pfam" id="PF16778">
    <property type="entry name" value="Phage_tail_APC"/>
    <property type="match status" value="1"/>
</dbReference>
<proteinExistence type="predicted"/>
<reference evidence="3 4" key="1">
    <citation type="journal article" date="2006" name="Genome Biol.">
        <title>Genomic analysis reveals that Pseudomonas aeruginosa virulence is combinatorial.</title>
        <authorList>
            <person name="Lee D.G."/>
            <person name="Urbach J.M."/>
            <person name="Wu G."/>
            <person name="Liberati N.T."/>
            <person name="Feinbaum R.L."/>
            <person name="Miyata S."/>
            <person name="Diggins L.T."/>
            <person name="He J."/>
            <person name="Saucier M."/>
            <person name="Deziel E."/>
            <person name="Friedman L."/>
            <person name="Li L."/>
            <person name="Grills G."/>
            <person name="Montgomery K."/>
            <person name="Kucherlapati R."/>
            <person name="Rahme L.G."/>
            <person name="Ausubel F.M."/>
        </authorList>
    </citation>
    <scope>NUCLEOTIDE SEQUENCE [LARGE SCALE GENOMIC DNA]</scope>
    <source>
        <strain evidence="3 4">UCBPP-PA14</strain>
    </source>
</reference>
<feature type="region of interest" description="Disordered" evidence="1">
    <location>
        <begin position="51"/>
        <end position="81"/>
    </location>
</feature>
<dbReference type="HOGENOM" id="CLU_094206_0_0_6"/>
<evidence type="ECO:0000259" key="2">
    <source>
        <dbReference type="Pfam" id="PF16778"/>
    </source>
</evidence>
<dbReference type="KEGG" id="pau:PA14_08060"/>
<gene>
    <name evidence="3" type="ordered locus">PA14_08060</name>
</gene>
<name>A0A0H2ZLV4_PSEAB</name>
<accession>A0A0H2ZLV4</accession>
<feature type="domain" description="Phage tail assembly chaperone-like" evidence="2">
    <location>
        <begin position="78"/>
        <end position="144"/>
    </location>
</feature>